<feature type="transmembrane region" description="Helical" evidence="12">
    <location>
        <begin position="1091"/>
        <end position="1113"/>
    </location>
</feature>
<name>A0A4P9ZES3_9ASCO</name>
<evidence type="ECO:0000256" key="11">
    <source>
        <dbReference type="ARBA" id="ARBA00023180"/>
    </source>
</evidence>
<dbReference type="Pfam" id="PF22314">
    <property type="entry name" value="NPC1_MLD"/>
    <property type="match status" value="1"/>
</dbReference>
<evidence type="ECO:0000313" key="15">
    <source>
        <dbReference type="EMBL" id="RKP31494.1"/>
    </source>
</evidence>
<dbReference type="PANTHER" id="PTHR45727:SF2">
    <property type="entry name" value="NPC INTRACELLULAR CHOLESTEROL TRANSPORTER 1"/>
    <property type="match status" value="1"/>
</dbReference>
<evidence type="ECO:0000313" key="16">
    <source>
        <dbReference type="Proteomes" id="UP000268321"/>
    </source>
</evidence>
<evidence type="ECO:0000256" key="12">
    <source>
        <dbReference type="SAM" id="Phobius"/>
    </source>
</evidence>
<feature type="transmembrane region" description="Helical" evidence="12">
    <location>
        <begin position="724"/>
        <end position="748"/>
    </location>
</feature>
<dbReference type="InterPro" id="IPR053958">
    <property type="entry name" value="HMGCR/SNAP/NPC1-like_SSD"/>
</dbReference>
<evidence type="ECO:0000256" key="4">
    <source>
        <dbReference type="ARBA" id="ARBA00022692"/>
    </source>
</evidence>
<dbReference type="Gene3D" id="1.20.1640.10">
    <property type="entry name" value="Multidrug efflux transporter AcrB transmembrane domain"/>
    <property type="match status" value="2"/>
</dbReference>
<dbReference type="Pfam" id="PF12349">
    <property type="entry name" value="Sterol-sensing"/>
    <property type="match status" value="1"/>
</dbReference>
<feature type="transmembrane region" description="Helical" evidence="12">
    <location>
        <begin position="694"/>
        <end position="712"/>
    </location>
</feature>
<feature type="domain" description="SSD" evidence="14">
    <location>
        <begin position="586"/>
        <end position="748"/>
    </location>
</feature>
<dbReference type="GO" id="GO:0016020">
    <property type="term" value="C:membrane"/>
    <property type="evidence" value="ECO:0007669"/>
    <property type="project" value="TreeGrafter"/>
</dbReference>
<dbReference type="Proteomes" id="UP000268321">
    <property type="component" value="Unassembled WGS sequence"/>
</dbReference>
<dbReference type="InterPro" id="IPR032190">
    <property type="entry name" value="NPC1_N"/>
</dbReference>
<dbReference type="GO" id="GO:0015918">
    <property type="term" value="P:sterol transport"/>
    <property type="evidence" value="ECO:0007669"/>
    <property type="project" value="UniProtKB-ARBA"/>
</dbReference>
<feature type="transmembrane region" description="Helical" evidence="12">
    <location>
        <begin position="1119"/>
        <end position="1141"/>
    </location>
</feature>
<evidence type="ECO:0000256" key="5">
    <source>
        <dbReference type="ARBA" id="ARBA00022729"/>
    </source>
</evidence>
<dbReference type="InterPro" id="IPR000731">
    <property type="entry name" value="SSD"/>
</dbReference>
<dbReference type="OrthoDB" id="6510177at2759"/>
<keyword evidence="3" id="KW-0813">Transport</keyword>
<feature type="transmembrane region" description="Helical" evidence="12">
    <location>
        <begin position="1177"/>
        <end position="1203"/>
    </location>
</feature>
<dbReference type="GO" id="GO:0032934">
    <property type="term" value="F:sterol binding"/>
    <property type="evidence" value="ECO:0007669"/>
    <property type="project" value="TreeGrafter"/>
</dbReference>
<keyword evidence="4 12" id="KW-0812">Transmembrane</keyword>
<gene>
    <name evidence="15" type="ORF">METBISCDRAFT_30190</name>
</gene>
<keyword evidence="11" id="KW-0325">Glycoprotein</keyword>
<dbReference type="GO" id="GO:0012505">
    <property type="term" value="C:endomembrane system"/>
    <property type="evidence" value="ECO:0007669"/>
    <property type="project" value="UniProtKB-SubCell"/>
</dbReference>
<keyword evidence="16" id="KW-1185">Reference proteome</keyword>
<dbReference type="PANTHER" id="PTHR45727">
    <property type="entry name" value="NPC INTRACELLULAR CHOLESTEROL TRANSPORTER 1"/>
    <property type="match status" value="1"/>
</dbReference>
<organism evidence="15 16">
    <name type="scientific">Metschnikowia bicuspidata</name>
    <dbReference type="NCBI Taxonomy" id="27322"/>
    <lineage>
        <taxon>Eukaryota</taxon>
        <taxon>Fungi</taxon>
        <taxon>Dikarya</taxon>
        <taxon>Ascomycota</taxon>
        <taxon>Saccharomycotina</taxon>
        <taxon>Pichiomycetes</taxon>
        <taxon>Metschnikowiaceae</taxon>
        <taxon>Metschnikowia</taxon>
    </lineage>
</organism>
<dbReference type="AlphaFoldDB" id="A0A4P9ZES3"/>
<evidence type="ECO:0000256" key="8">
    <source>
        <dbReference type="ARBA" id="ARBA00023098"/>
    </source>
</evidence>
<evidence type="ECO:0000256" key="3">
    <source>
        <dbReference type="ARBA" id="ARBA00022448"/>
    </source>
</evidence>
<feature type="signal peptide" evidence="13">
    <location>
        <begin position="1"/>
        <end position="18"/>
    </location>
</feature>
<dbReference type="EMBL" id="ML004441">
    <property type="protein sequence ID" value="RKP31494.1"/>
    <property type="molecule type" value="Genomic_DNA"/>
</dbReference>
<evidence type="ECO:0000256" key="6">
    <source>
        <dbReference type="ARBA" id="ARBA00022989"/>
    </source>
</evidence>
<keyword evidence="5 13" id="KW-0732">Signal</keyword>
<feature type="transmembrane region" description="Helical" evidence="12">
    <location>
        <begin position="803"/>
        <end position="821"/>
    </location>
</feature>
<keyword evidence="8" id="KW-0443">Lipid metabolism</keyword>
<dbReference type="FunFam" id="1.20.1640.10:FF:000029">
    <property type="entry name" value="Putative Patched sphingolipid transporter"/>
    <property type="match status" value="1"/>
</dbReference>
<protein>
    <submittedName>
        <fullName evidence="15">Ncr1 h</fullName>
    </submittedName>
</protein>
<feature type="transmembrane region" description="Helical" evidence="12">
    <location>
        <begin position="1215"/>
        <end position="1234"/>
    </location>
</feature>
<dbReference type="SUPFAM" id="SSF82866">
    <property type="entry name" value="Multidrug efflux transporter AcrB transmembrane domain"/>
    <property type="match status" value="2"/>
</dbReference>
<proteinExistence type="inferred from homology"/>
<evidence type="ECO:0000256" key="2">
    <source>
        <dbReference type="ARBA" id="ARBA00005585"/>
    </source>
</evidence>
<evidence type="ECO:0000256" key="1">
    <source>
        <dbReference type="ARBA" id="ARBA00004127"/>
    </source>
</evidence>
<keyword evidence="10" id="KW-1015">Disulfide bond</keyword>
<feature type="transmembrane region" description="Helical" evidence="12">
    <location>
        <begin position="841"/>
        <end position="858"/>
    </location>
</feature>
<feature type="chain" id="PRO_5020350406" evidence="13">
    <location>
        <begin position="19"/>
        <end position="1256"/>
    </location>
</feature>
<dbReference type="GO" id="GO:0006629">
    <property type="term" value="P:lipid metabolic process"/>
    <property type="evidence" value="ECO:0007669"/>
    <property type="project" value="UniProtKB-KW"/>
</dbReference>
<dbReference type="PROSITE" id="PS50156">
    <property type="entry name" value="SSD"/>
    <property type="match status" value="1"/>
</dbReference>
<accession>A0A4P9ZES3</accession>
<evidence type="ECO:0000256" key="7">
    <source>
        <dbReference type="ARBA" id="ARBA00023055"/>
    </source>
</evidence>
<evidence type="ECO:0000256" key="9">
    <source>
        <dbReference type="ARBA" id="ARBA00023136"/>
    </source>
</evidence>
<dbReference type="FunFam" id="1.20.1640.10:FF:000008">
    <property type="entry name" value="NPC intracellular cholesterol transporter 1"/>
    <property type="match status" value="1"/>
</dbReference>
<evidence type="ECO:0000259" key="14">
    <source>
        <dbReference type="PROSITE" id="PS50156"/>
    </source>
</evidence>
<dbReference type="Pfam" id="PF16414">
    <property type="entry name" value="NPC1_N"/>
    <property type="match status" value="1"/>
</dbReference>
<sequence>MLWPVFWWLLFSVIGATSHITGTCAIYGTCGKKSVFGALLPCVDRIRAPVPSKETLSLLHRVCGTDFFVLEGLCCSDAQLLALEQNLRRADPLISSCPACRKNFYDFFCRFTCSDDQGSFVNVTKTATAIDTGKDVVSELTVFVDAEYAARFYDSCKNVKFLATNGFSMDLIGGGATNYTQFLKFLGDEKPLLGGSPFQINYMYETPKNTPFVPNTAPVFPCDHPQYKCACSDCPLSCPTLPEIRDTQACCVSGLPCFSFAVVLVWLALFSVIGAYHVYFARTKRAQFEHLSEILSGDALASGCAADTASRSSLGESSAVVGLSVWYMWSIRVREGILSGLKKGFYYLALFCAQHPAMVITAALSASALCCTGIRKLEWETRPVELWVSLSEPALQNLRYFEKEFGEWFRVEQLIVSRADSAPVLDWNTVQWWFEKEAELQELTDADGNAIPLESLCFKPFGETCAIQSFTQYFQGDIAYLNRQNWDRQIAACARSPVNCLPSFQQPLKPVLLFSDTDVVSSKAFVVTLLLDSHLANQTYTNTALAYEKALQKWVARIRSEKADLNIAFSTESSLEEELNQSTNTDFKIVAISYIAMFLYASLALGGRIPTSFSRFQLGLSGIIIILLAVACSAGICAFLGIRSTLIIAEVIPFLILAVGVDNIFLIVHELHVVTENNPQKPISERIALTMQRIGPSCFISALIQLLMFLLASSVQMPAVRNFALYSAGAVLINFVFQMTLFISILSIDQKRVEEGRLDCLPWITVQNQIQLPEETQLEYNFSLFIKNSYLPWLLKPSNKRKVLTGFLVWLGVSLALLPNIQLGLDQRVALPANSYLVDYFNAVYAYLNVGPPIFFVVRNHDLTTRSGQQQLCGKFSTCNEFSAANVLEQEFKRGAVSTIAEPASSWLDDFFGWMNPDLDQCCRFEKNAIGGRFCSPYASPHQCVPCYADHCPPYNTLMDAFPTGVEFMKFFRQWITEPSDPCPLGGKAPYSASIAYNETAIRSSYMRTSHLPLRSQNDFIRAYQNALRIVDEIKQRAPQPLDLFVFSPFYIFFVQYESIVSLTFTLLLVAGALIWIVGALFLGLIRAASLLTVVVAAIMVNIGGVMALWGISLNAVSLVNLVICVGLAVEFTVHLSRAYLVCDEDDGDRMFDSLMNNDGQPDYLVKDRRTMLASSALCRVGGSVLGGITMTKLIGIAILAFTRSQIFEIYYFRMWLSLVGIASVNALVFFPILMSIFGPDSRIGVTALRSVKHVH</sequence>
<reference evidence="16" key="1">
    <citation type="journal article" date="2018" name="Nat. Microbiol.">
        <title>Leveraging single-cell genomics to expand the fungal tree of life.</title>
        <authorList>
            <person name="Ahrendt S.R."/>
            <person name="Quandt C.A."/>
            <person name="Ciobanu D."/>
            <person name="Clum A."/>
            <person name="Salamov A."/>
            <person name="Andreopoulos B."/>
            <person name="Cheng J.F."/>
            <person name="Woyke T."/>
            <person name="Pelin A."/>
            <person name="Henrissat B."/>
            <person name="Reynolds N.K."/>
            <person name="Benny G.L."/>
            <person name="Smith M.E."/>
            <person name="James T.Y."/>
            <person name="Grigoriev I.V."/>
        </authorList>
    </citation>
    <scope>NUCLEOTIDE SEQUENCE [LARGE SCALE GENOMIC DNA]</scope>
    <source>
        <strain evidence="16">Baker2002</strain>
    </source>
</reference>
<keyword evidence="6 12" id="KW-1133">Transmembrane helix</keyword>
<feature type="transmembrane region" description="Helical" evidence="12">
    <location>
        <begin position="618"/>
        <end position="642"/>
    </location>
</feature>
<feature type="transmembrane region" description="Helical" evidence="12">
    <location>
        <begin position="587"/>
        <end position="606"/>
    </location>
</feature>
<keyword evidence="9 12" id="KW-0472">Membrane</keyword>
<feature type="transmembrane region" description="Helical" evidence="12">
    <location>
        <begin position="1063"/>
        <end position="1084"/>
    </location>
</feature>
<evidence type="ECO:0000256" key="10">
    <source>
        <dbReference type="ARBA" id="ARBA00023157"/>
    </source>
</evidence>
<comment type="subcellular location">
    <subcellularLocation>
        <location evidence="1">Endomembrane system</location>
        <topology evidence="1">Multi-pass membrane protein</topology>
    </subcellularLocation>
</comment>
<keyword evidence="7" id="KW-0445">Lipid transport</keyword>
<feature type="transmembrane region" description="Helical" evidence="12">
    <location>
        <begin position="654"/>
        <end position="673"/>
    </location>
</feature>
<comment type="similarity">
    <text evidence="2">Belongs to the patched family.</text>
</comment>
<dbReference type="InterPro" id="IPR053956">
    <property type="entry name" value="NPC1_MLD"/>
</dbReference>
<feature type="transmembrane region" description="Helical" evidence="12">
    <location>
        <begin position="258"/>
        <end position="279"/>
    </location>
</feature>
<evidence type="ECO:0000256" key="13">
    <source>
        <dbReference type="SAM" id="SignalP"/>
    </source>
</evidence>